<gene>
    <name evidence="1" type="ORF">NWF35_14480</name>
</gene>
<dbReference type="Gene3D" id="3.30.460.40">
    <property type="match status" value="1"/>
</dbReference>
<dbReference type="Pfam" id="PF10706">
    <property type="entry name" value="Aminoglyc_resit"/>
    <property type="match status" value="1"/>
</dbReference>
<organism evidence="1 2">
    <name type="scientific">Polycladomyces subterraneus</name>
    <dbReference type="NCBI Taxonomy" id="1016997"/>
    <lineage>
        <taxon>Bacteria</taxon>
        <taxon>Bacillati</taxon>
        <taxon>Bacillota</taxon>
        <taxon>Bacilli</taxon>
        <taxon>Bacillales</taxon>
        <taxon>Thermoactinomycetaceae</taxon>
        <taxon>Polycladomyces</taxon>
    </lineage>
</organism>
<evidence type="ECO:0000313" key="2">
    <source>
        <dbReference type="Proteomes" id="UP001174196"/>
    </source>
</evidence>
<accession>A0ABT8IQR3</accession>
<dbReference type="InterPro" id="IPR019646">
    <property type="entry name" value="Aminoglyc_AdlTrfase"/>
</dbReference>
<dbReference type="InterPro" id="IPR043519">
    <property type="entry name" value="NT_sf"/>
</dbReference>
<comment type="caution">
    <text evidence="1">The sequence shown here is derived from an EMBL/GenBank/DDBJ whole genome shotgun (WGS) entry which is preliminary data.</text>
</comment>
<evidence type="ECO:0008006" key="3">
    <source>
        <dbReference type="Google" id="ProtNLM"/>
    </source>
</evidence>
<evidence type="ECO:0000313" key="1">
    <source>
        <dbReference type="EMBL" id="MDN4595075.1"/>
    </source>
</evidence>
<dbReference type="RefSeq" id="WP_301240052.1">
    <property type="nucleotide sequence ID" value="NZ_JANRHH010000049.1"/>
</dbReference>
<reference evidence="1" key="1">
    <citation type="submission" date="2022-08" db="EMBL/GenBank/DDBJ databases">
        <title>Polycladomyces zharkentsis sp. nov., a novel thermophilic CMC and starch-degrading bacterium isolated from a geothermal spring in Kazakhstan.</title>
        <authorList>
            <person name="Mashzhan A."/>
            <person name="Kistaubaeva A."/>
            <person name="Javier-Lopez R."/>
            <person name="Birkeland N.-K."/>
        </authorList>
    </citation>
    <scope>NUCLEOTIDE SEQUENCE</scope>
    <source>
        <strain evidence="1">KSR 13</strain>
    </source>
</reference>
<dbReference type="Proteomes" id="UP001174196">
    <property type="component" value="Unassembled WGS sequence"/>
</dbReference>
<dbReference type="SUPFAM" id="SSF81301">
    <property type="entry name" value="Nucleotidyltransferase"/>
    <property type="match status" value="1"/>
</dbReference>
<name>A0ABT8IQR3_9BACL</name>
<sequence length="197" mass="23285">MNQTYPFHPIDQVLSVMKSFDRPWFVSGGWALDLSVGRVTREHGDLDLTIFREDTERLIQYFDGWTAYVAIPGERRYEIFRELEDVRPPRHELVFQKGDLKLEFLLIDRDGDKVLFRRSPVITLDIQCFAQQDGSGRPHVAPEWQLLFKAKNPRPKDEQDFANHFKRLGKTSREWLLNALKRYQPDSHWIALLESDE</sequence>
<proteinExistence type="predicted"/>
<keyword evidence="2" id="KW-1185">Reference proteome</keyword>
<protein>
    <recommendedName>
        <fullName evidence="3">Aminoglycoside-2''-adenylyltransferase</fullName>
    </recommendedName>
</protein>
<dbReference type="EMBL" id="JANRHH010000049">
    <property type="protein sequence ID" value="MDN4595075.1"/>
    <property type="molecule type" value="Genomic_DNA"/>
</dbReference>